<reference evidence="1" key="1">
    <citation type="submission" date="2020-05" db="EMBL/GenBank/DDBJ databases">
        <authorList>
            <person name="Chiriac C."/>
            <person name="Salcher M."/>
            <person name="Ghai R."/>
            <person name="Kavagutti S V."/>
        </authorList>
    </citation>
    <scope>NUCLEOTIDE SEQUENCE</scope>
</reference>
<dbReference type="EMBL" id="LR797334">
    <property type="protein sequence ID" value="CAB4203866.1"/>
    <property type="molecule type" value="Genomic_DNA"/>
</dbReference>
<gene>
    <name evidence="2" type="ORF">UFOVP1392_6</name>
    <name evidence="3" type="ORF">UFOVP1569_5</name>
    <name evidence="1" type="ORF">UFOVP952_16</name>
</gene>
<dbReference type="EMBL" id="LR796889">
    <property type="protein sequence ID" value="CAB4172854.1"/>
    <property type="molecule type" value="Genomic_DNA"/>
</dbReference>
<organism evidence="1">
    <name type="scientific">uncultured Caudovirales phage</name>
    <dbReference type="NCBI Taxonomy" id="2100421"/>
    <lineage>
        <taxon>Viruses</taxon>
        <taxon>Duplodnaviria</taxon>
        <taxon>Heunggongvirae</taxon>
        <taxon>Uroviricota</taxon>
        <taxon>Caudoviricetes</taxon>
        <taxon>Peduoviridae</taxon>
        <taxon>Maltschvirus</taxon>
        <taxon>Maltschvirus maltsch</taxon>
    </lineage>
</organism>
<protein>
    <recommendedName>
        <fullName evidence="4">Tail completion protein</fullName>
    </recommendedName>
</protein>
<name>A0A6J5PZV2_9CAUD</name>
<evidence type="ECO:0000313" key="2">
    <source>
        <dbReference type="EMBL" id="CAB4203866.1"/>
    </source>
</evidence>
<sequence>MTTATYKSTAPAFKAALYAALAANTDLADVTVSYGAPITGPREFIALSDIAGSQEFAALGKLTKEETYTLDVYVSVVREGNMQKECTERCFELAAELEDYLRANPTVGGTVRIAQMSTPFQLEEFAGDTARQSILTLGVEAAARI</sequence>
<proteinExistence type="predicted"/>
<dbReference type="EMBL" id="LR798409">
    <property type="protein sequence ID" value="CAB5229660.1"/>
    <property type="molecule type" value="Genomic_DNA"/>
</dbReference>
<evidence type="ECO:0000313" key="1">
    <source>
        <dbReference type="EMBL" id="CAB4172854.1"/>
    </source>
</evidence>
<evidence type="ECO:0000313" key="3">
    <source>
        <dbReference type="EMBL" id="CAB5229660.1"/>
    </source>
</evidence>
<accession>A0A6J5PZV2</accession>
<evidence type="ECO:0008006" key="4">
    <source>
        <dbReference type="Google" id="ProtNLM"/>
    </source>
</evidence>